<dbReference type="EMBL" id="CP001684">
    <property type="protein sequence ID" value="ACV23268.1"/>
    <property type="molecule type" value="Genomic_DNA"/>
</dbReference>
<protein>
    <submittedName>
        <fullName evidence="1">Uncharacterized protein</fullName>
    </submittedName>
</protein>
<dbReference type="Proteomes" id="UP000002026">
    <property type="component" value="Chromosome"/>
</dbReference>
<gene>
    <name evidence="1" type="ordered locus">Shel_22580</name>
</gene>
<dbReference type="KEGG" id="shi:Shel_22580"/>
<evidence type="ECO:0000313" key="1">
    <source>
        <dbReference type="EMBL" id="ACV23268.1"/>
    </source>
</evidence>
<proteinExistence type="predicted"/>
<dbReference type="HOGENOM" id="CLU_3383824_0_0_11"/>
<accession>C7N146</accession>
<sequence length="33" mass="3724">MVLRASAVQTKTEPLASLQKGHRPQQWTMALFV</sequence>
<name>C7N146_SLAHD</name>
<organism evidence="1 2">
    <name type="scientific">Slackia heliotrinireducens (strain ATCC 29202 / DSM 20476 / NCTC 11029 / RHS 1)</name>
    <name type="common">Peptococcus heliotrinreducens</name>
    <dbReference type="NCBI Taxonomy" id="471855"/>
    <lineage>
        <taxon>Bacteria</taxon>
        <taxon>Bacillati</taxon>
        <taxon>Actinomycetota</taxon>
        <taxon>Coriobacteriia</taxon>
        <taxon>Eggerthellales</taxon>
        <taxon>Eggerthellaceae</taxon>
        <taxon>Slackia</taxon>
    </lineage>
</organism>
<keyword evidence="2" id="KW-1185">Reference proteome</keyword>
<evidence type="ECO:0000313" key="2">
    <source>
        <dbReference type="Proteomes" id="UP000002026"/>
    </source>
</evidence>
<dbReference type="AlphaFoldDB" id="C7N146"/>
<reference evidence="1 2" key="1">
    <citation type="journal article" date="2009" name="Stand. Genomic Sci.">
        <title>Complete genome sequence of Slackia heliotrinireducens type strain (RHS 1).</title>
        <authorList>
            <person name="Pukall R."/>
            <person name="Lapidus A."/>
            <person name="Nolan M."/>
            <person name="Copeland A."/>
            <person name="Glavina Del Rio T."/>
            <person name="Lucas S."/>
            <person name="Chen F."/>
            <person name="Tice H."/>
            <person name="Cheng J.F."/>
            <person name="Chertkov O."/>
            <person name="Bruce D."/>
            <person name="Goodwin L."/>
            <person name="Kuske C."/>
            <person name="Brettin T."/>
            <person name="Detter J.C."/>
            <person name="Han C."/>
            <person name="Pitluck S."/>
            <person name="Pati A."/>
            <person name="Mavrommatis K."/>
            <person name="Ivanova N."/>
            <person name="Ovchinnikova G."/>
            <person name="Chen A."/>
            <person name="Palaniappan K."/>
            <person name="Schneider S."/>
            <person name="Rohde M."/>
            <person name="Chain P."/>
            <person name="D'haeseleer P."/>
            <person name="Goker M."/>
            <person name="Bristow J."/>
            <person name="Eisen J.A."/>
            <person name="Markowitz V."/>
            <person name="Kyrpides N.C."/>
            <person name="Klenk H.P."/>
            <person name="Hugenholtz P."/>
        </authorList>
    </citation>
    <scope>NUCLEOTIDE SEQUENCE [LARGE SCALE GENOMIC DNA]</scope>
    <source>
        <strain evidence="2">ATCC 29202 / DSM 20476 / NCTC 11029 / RHS 1</strain>
    </source>
</reference>